<protein>
    <submittedName>
        <fullName evidence="2">Uncharacterized protein</fullName>
    </submittedName>
</protein>
<evidence type="ECO:0000256" key="1">
    <source>
        <dbReference type="SAM" id="MobiDB-lite"/>
    </source>
</evidence>
<keyword evidence="3" id="KW-1185">Reference proteome</keyword>
<accession>A0A9P4T9S7</accession>
<proteinExistence type="predicted"/>
<sequence length="274" mass="31666">MFIFKGDPFSKEDCILLHEFRLFLMRQSPPEAQKLIIASHDLVEFAQKVNFDIDAFDNSVVGFASLREFWAESIAQIYHEAPLPDFWDWQASSTLAPFLHFISNCGTYWNNECKDEHDPDLFVEVEQHGDKIHVLLARCSTMVCCNYQDDEERTYYWRNRNPDVYEVDNFAELLQLVQQLCRRETPNFPRVNIFPRASSSDHALAVDEASLSDHALAVNEASSSPQKPSRMYVPPHLRKAVSQSNAEDEKKHSMYTPPHLRPGAKRPQITSAFR</sequence>
<gene>
    <name evidence="2" type="ORF">E8E13_007044</name>
</gene>
<evidence type="ECO:0000313" key="2">
    <source>
        <dbReference type="EMBL" id="KAF2998615.1"/>
    </source>
</evidence>
<organism evidence="2 3">
    <name type="scientific">Curvularia kusanoi</name>
    <name type="common">Cochliobolus kusanoi</name>
    <dbReference type="NCBI Taxonomy" id="90978"/>
    <lineage>
        <taxon>Eukaryota</taxon>
        <taxon>Fungi</taxon>
        <taxon>Dikarya</taxon>
        <taxon>Ascomycota</taxon>
        <taxon>Pezizomycotina</taxon>
        <taxon>Dothideomycetes</taxon>
        <taxon>Pleosporomycetidae</taxon>
        <taxon>Pleosporales</taxon>
        <taxon>Pleosporineae</taxon>
        <taxon>Pleosporaceae</taxon>
        <taxon>Curvularia</taxon>
    </lineage>
</organism>
<dbReference type="Proteomes" id="UP000801428">
    <property type="component" value="Unassembled WGS sequence"/>
</dbReference>
<comment type="caution">
    <text evidence="2">The sequence shown here is derived from an EMBL/GenBank/DDBJ whole genome shotgun (WGS) entry which is preliminary data.</text>
</comment>
<dbReference type="EMBL" id="SWKU01000019">
    <property type="protein sequence ID" value="KAF2998615.1"/>
    <property type="molecule type" value="Genomic_DNA"/>
</dbReference>
<dbReference type="AlphaFoldDB" id="A0A9P4T9S7"/>
<evidence type="ECO:0000313" key="3">
    <source>
        <dbReference type="Proteomes" id="UP000801428"/>
    </source>
</evidence>
<name>A0A9P4T9S7_CURKU</name>
<feature type="region of interest" description="Disordered" evidence="1">
    <location>
        <begin position="218"/>
        <end position="274"/>
    </location>
</feature>
<reference evidence="2" key="1">
    <citation type="submission" date="2019-04" db="EMBL/GenBank/DDBJ databases">
        <title>Sequencing of skin fungus with MAO and IRED activity.</title>
        <authorList>
            <person name="Marsaioli A.J."/>
            <person name="Bonatto J.M.C."/>
            <person name="Reis Junior O."/>
        </authorList>
    </citation>
    <scope>NUCLEOTIDE SEQUENCE</scope>
    <source>
        <strain evidence="2">30M1</strain>
    </source>
</reference>